<organism evidence="2">
    <name type="scientific">uncultured Nocardioidaceae bacterium</name>
    <dbReference type="NCBI Taxonomy" id="253824"/>
    <lineage>
        <taxon>Bacteria</taxon>
        <taxon>Bacillati</taxon>
        <taxon>Actinomycetota</taxon>
        <taxon>Actinomycetes</taxon>
        <taxon>Propionibacteriales</taxon>
        <taxon>Nocardioidaceae</taxon>
        <taxon>environmental samples</taxon>
    </lineage>
</organism>
<gene>
    <name evidence="2" type="ORF">AVDCRST_MAG36-1695</name>
</gene>
<protein>
    <submittedName>
        <fullName evidence="2">Uncharacterized protein</fullName>
    </submittedName>
</protein>
<feature type="non-terminal residue" evidence="2">
    <location>
        <position position="1"/>
    </location>
</feature>
<dbReference type="EMBL" id="CADCUH010000110">
    <property type="protein sequence ID" value="CAA9346842.1"/>
    <property type="molecule type" value="Genomic_DNA"/>
</dbReference>
<proteinExistence type="predicted"/>
<accession>A0A6J4M0B0</accession>
<name>A0A6J4M0B0_9ACTN</name>
<evidence type="ECO:0000256" key="1">
    <source>
        <dbReference type="SAM" id="MobiDB-lite"/>
    </source>
</evidence>
<feature type="region of interest" description="Disordered" evidence="1">
    <location>
        <begin position="26"/>
        <end position="87"/>
    </location>
</feature>
<dbReference type="AlphaFoldDB" id="A0A6J4M0B0"/>
<reference evidence="2" key="1">
    <citation type="submission" date="2020-02" db="EMBL/GenBank/DDBJ databases">
        <authorList>
            <person name="Meier V. D."/>
        </authorList>
    </citation>
    <scope>NUCLEOTIDE SEQUENCE</scope>
    <source>
        <strain evidence="2">AVDCRST_MAG36</strain>
    </source>
</reference>
<feature type="compositionally biased region" description="Basic and acidic residues" evidence="1">
    <location>
        <begin position="71"/>
        <end position="80"/>
    </location>
</feature>
<sequence length="87" mass="9459">DERARALRLPARAHAVLRDVAVAVPRRLRGGDDPARRNDGLPLAERRRELGRGAVARPVGRRGGGSHARRRGPDGLRTDEPATCGRL</sequence>
<feature type="non-terminal residue" evidence="2">
    <location>
        <position position="87"/>
    </location>
</feature>
<evidence type="ECO:0000313" key="2">
    <source>
        <dbReference type="EMBL" id="CAA9346842.1"/>
    </source>
</evidence>
<feature type="compositionally biased region" description="Basic and acidic residues" evidence="1">
    <location>
        <begin position="29"/>
        <end position="51"/>
    </location>
</feature>